<dbReference type="EMBL" id="JANBPW010000100">
    <property type="protein sequence ID" value="KAJ1950891.1"/>
    <property type="molecule type" value="Genomic_DNA"/>
</dbReference>
<keyword evidence="2" id="KW-1185">Reference proteome</keyword>
<proteinExistence type="predicted"/>
<dbReference type="Proteomes" id="UP001150603">
    <property type="component" value="Unassembled WGS sequence"/>
</dbReference>
<organism evidence="1 2">
    <name type="scientific">Linderina macrospora</name>
    <dbReference type="NCBI Taxonomy" id="4868"/>
    <lineage>
        <taxon>Eukaryota</taxon>
        <taxon>Fungi</taxon>
        <taxon>Fungi incertae sedis</taxon>
        <taxon>Zoopagomycota</taxon>
        <taxon>Kickxellomycotina</taxon>
        <taxon>Kickxellomycetes</taxon>
        <taxon>Kickxellales</taxon>
        <taxon>Kickxellaceae</taxon>
        <taxon>Linderina</taxon>
    </lineage>
</organism>
<evidence type="ECO:0000313" key="2">
    <source>
        <dbReference type="Proteomes" id="UP001150603"/>
    </source>
</evidence>
<reference evidence="1" key="1">
    <citation type="submission" date="2022-07" db="EMBL/GenBank/DDBJ databases">
        <title>Phylogenomic reconstructions and comparative analyses of Kickxellomycotina fungi.</title>
        <authorList>
            <person name="Reynolds N.K."/>
            <person name="Stajich J.E."/>
            <person name="Barry K."/>
            <person name="Grigoriev I.V."/>
            <person name="Crous P."/>
            <person name="Smith M.E."/>
        </authorList>
    </citation>
    <scope>NUCLEOTIDE SEQUENCE</scope>
    <source>
        <strain evidence="1">NRRL 5244</strain>
    </source>
</reference>
<comment type="caution">
    <text evidence="1">The sequence shown here is derived from an EMBL/GenBank/DDBJ whole genome shotgun (WGS) entry which is preliminary data.</text>
</comment>
<evidence type="ECO:0000313" key="1">
    <source>
        <dbReference type="EMBL" id="KAJ1950891.1"/>
    </source>
</evidence>
<gene>
    <name evidence="1" type="primary">PEX11</name>
    <name evidence="1" type="ORF">FBU59_000471</name>
</gene>
<accession>A0ACC1JH39</accession>
<protein>
    <submittedName>
        <fullName evidence="1">Peroxisomal membrane protein PMP27</fullName>
    </submittedName>
</protein>
<name>A0ACC1JH39_9FUNG</name>
<sequence>MSGAISILSLVANNHAANIYIKYASTLVGRDKACRFAQYFSRFLVYLLSQRTTKPTGTSWLTALTKVQGAMGTTRKIMRSGKFIDFLNLFVKSLATKGEDEVTKFLNSVHKLGMFVFMAFDTLGLLGSLSVVTLRDAGKVGRTAQRGWMVAIVCQLLAAVYQLRSLRMREVDLERVRRHVEKSADVMGDREIAVEQQIIKSQAQAARRQLVVAALDLTIPVKGLGLLPINEGLVALAGTVTSLLGAQDVLAKITV</sequence>